<dbReference type="InterPro" id="IPR001173">
    <property type="entry name" value="Glyco_trans_2-like"/>
</dbReference>
<dbReference type="InterPro" id="IPR050834">
    <property type="entry name" value="Glycosyltransf_2"/>
</dbReference>
<reference evidence="3" key="1">
    <citation type="submission" date="2022-10" db="EMBL/GenBank/DDBJ databases">
        <title>Roseovarius pelagicus sp. nov., isolated from Arctic seawater.</title>
        <authorList>
            <person name="Hong Y.W."/>
            <person name="Hwang C.Y."/>
        </authorList>
    </citation>
    <scope>NUCLEOTIDE SEQUENCE</scope>
    <source>
        <strain evidence="3">HL-MP18</strain>
    </source>
</reference>
<dbReference type="Pfam" id="PF00535">
    <property type="entry name" value="Glycos_transf_2"/>
    <property type="match status" value="1"/>
</dbReference>
<name>A0ABY6DAC4_9RHOB</name>
<keyword evidence="4" id="KW-1185">Reference proteome</keyword>
<feature type="domain" description="Glycosyltransferase 2-like" evidence="2">
    <location>
        <begin position="4"/>
        <end position="131"/>
    </location>
</feature>
<protein>
    <submittedName>
        <fullName evidence="3">Glycosyltransferase</fullName>
    </submittedName>
</protein>
<dbReference type="RefSeq" id="WP_263047623.1">
    <property type="nucleotide sequence ID" value="NZ_CP106738.1"/>
</dbReference>
<dbReference type="PANTHER" id="PTHR43685">
    <property type="entry name" value="GLYCOSYLTRANSFERASE"/>
    <property type="match status" value="1"/>
</dbReference>
<dbReference type="Proteomes" id="UP001064087">
    <property type="component" value="Chromosome"/>
</dbReference>
<gene>
    <name evidence="3" type="ORF">N7U68_17320</name>
</gene>
<organism evidence="3 4">
    <name type="scientific">Roseovarius pelagicus</name>
    <dbReference type="NCBI Taxonomy" id="2980108"/>
    <lineage>
        <taxon>Bacteria</taxon>
        <taxon>Pseudomonadati</taxon>
        <taxon>Pseudomonadota</taxon>
        <taxon>Alphaproteobacteria</taxon>
        <taxon>Rhodobacterales</taxon>
        <taxon>Roseobacteraceae</taxon>
        <taxon>Roseovarius</taxon>
    </lineage>
</organism>
<feature type="region of interest" description="Disordered" evidence="1">
    <location>
        <begin position="227"/>
        <end position="246"/>
    </location>
</feature>
<evidence type="ECO:0000259" key="2">
    <source>
        <dbReference type="Pfam" id="PF00535"/>
    </source>
</evidence>
<dbReference type="SUPFAM" id="SSF53448">
    <property type="entry name" value="Nucleotide-diphospho-sugar transferases"/>
    <property type="match status" value="1"/>
</dbReference>
<evidence type="ECO:0000256" key="1">
    <source>
        <dbReference type="SAM" id="MobiDB-lite"/>
    </source>
</evidence>
<dbReference type="EMBL" id="CP106738">
    <property type="protein sequence ID" value="UXX82824.1"/>
    <property type="molecule type" value="Genomic_DNA"/>
</dbReference>
<proteinExistence type="predicted"/>
<sequence length="414" mass="45662">MKISIIIPTRERADYLPFAIRTALEIDDDDIEIVVCDNFSQDHTGEVLSEITDPRVRCINTGARISMRENFNHALMASTGAYVLFFGDDDGIVPGQFRYLRHLLERHRPDGMSWARATYGWPVGGYGKKTGGLRFYRHSTFGGCIQYDPKERNLGALRRCELSAIAPVTPNVYHGCVSRGFLERLAPAPGVFFDSAIPDVNFEYRTTLTGGAFLHADHPFTISGHSPVSTGGAHHGGRTDAEGGNAGRAFTAENKADPLEDAFDHALTIPLAFFATLETVIARMGHTACRPDLARWYRYGLSAEPGNPEATARIDAILHKYAEQTGTTEEFAAAKLMPPKPKRSARERIMRLRNQIHSFRVLAAKDGENTILTAAQVCDGILGDEFGAVIDGQMTRGAAWSAARHRSKAYHRQL</sequence>
<dbReference type="InterPro" id="IPR029044">
    <property type="entry name" value="Nucleotide-diphossugar_trans"/>
</dbReference>
<dbReference type="PANTHER" id="PTHR43685:SF2">
    <property type="entry name" value="GLYCOSYLTRANSFERASE 2-LIKE DOMAIN-CONTAINING PROTEIN"/>
    <property type="match status" value="1"/>
</dbReference>
<dbReference type="CDD" id="cd00761">
    <property type="entry name" value="Glyco_tranf_GTA_type"/>
    <property type="match status" value="1"/>
</dbReference>
<dbReference type="Gene3D" id="3.90.550.10">
    <property type="entry name" value="Spore Coat Polysaccharide Biosynthesis Protein SpsA, Chain A"/>
    <property type="match status" value="1"/>
</dbReference>
<evidence type="ECO:0000313" key="4">
    <source>
        <dbReference type="Proteomes" id="UP001064087"/>
    </source>
</evidence>
<evidence type="ECO:0000313" key="3">
    <source>
        <dbReference type="EMBL" id="UXX82824.1"/>
    </source>
</evidence>
<accession>A0ABY6DAC4</accession>